<reference evidence="3 4" key="1">
    <citation type="submission" date="2014-07" db="EMBL/GenBank/DDBJ databases">
        <title>Complete Genome Sequence of Dyella japonica Strain A8 Isolated from Malaysian Tropical Soil.</title>
        <authorList>
            <person name="Hui R.K.H."/>
            <person name="Chen J.-W."/>
            <person name="Chan K.-G."/>
            <person name="Leung F.C.C."/>
        </authorList>
    </citation>
    <scope>NUCLEOTIDE SEQUENCE [LARGE SCALE GENOMIC DNA]</scope>
    <source>
        <strain evidence="3 4">A8</strain>
    </source>
</reference>
<name>A0A075K550_9GAMM</name>
<feature type="region of interest" description="Disordered" evidence="2">
    <location>
        <begin position="1"/>
        <end position="21"/>
    </location>
</feature>
<proteinExistence type="predicted"/>
<gene>
    <name evidence="3" type="ORF">HY57_08465</name>
</gene>
<sequence length="675" mass="75145">MESWTEAGHGSLLMKPTTDSRYGLTKPLRPAKVDLSMDDDTFLHWVSGTQTAPPAQPAHEAREANEPPQAWATLLLAQAQAHEQALRAEAMRRETMEREHQQREAQRIEALQREAMEREAAQRELARQEAERLEIERRKAREREALEREALRMEAQRRDSMAAEVLQRDAISEAKKQLTLGYPWKALDALAPALDASLASGEAWTVAGWCWWRVARDNGPNAEDAVTRAIQAFHRAMVADPDAEPMLGGALVRCHLFMADRRQGEARAESLDAALRLMGSSNSARQGDARSALEHARTLYERAMLAATDEQASLLERAQQRLAGLPMANMDADARWLMMTIWQAQARSLQGRAADALLTRAVEVLNQVPEHAPQDMRDQWLARQIDIELSRLQHLKGAACVMRLRQLRDMYAPKLAEARSILPLLSWIQILREWSGMLSDRPAREKLAEAEPLFERMASLSPDDIGSVQFARAYYLRLRSSHEMIGEALETLGQADALLVGAQSPVLFAETVALERAEIALARAPLLDPRERKTALEQAIRFSDGSASMDDGNLARALTCGINARLALLETATPSAGELQSLVALARRLLKAMPYDAQALRLSARCEFVAGNVAVASQLCEAAWDAGCHDADLLRLWHASLANQPTVMTTAAHEPQWKRLNQCMRLSQSTGHTAR</sequence>
<evidence type="ECO:0000256" key="1">
    <source>
        <dbReference type="SAM" id="Coils"/>
    </source>
</evidence>
<dbReference type="Proteomes" id="UP000027987">
    <property type="component" value="Chromosome"/>
</dbReference>
<evidence type="ECO:0000256" key="2">
    <source>
        <dbReference type="SAM" id="MobiDB-lite"/>
    </source>
</evidence>
<feature type="coiled-coil region" evidence="1">
    <location>
        <begin position="79"/>
        <end position="163"/>
    </location>
</feature>
<keyword evidence="1" id="KW-0175">Coiled coil</keyword>
<dbReference type="STRING" id="1217721.HY57_08465"/>
<evidence type="ECO:0000313" key="4">
    <source>
        <dbReference type="Proteomes" id="UP000027987"/>
    </source>
</evidence>
<keyword evidence="4" id="KW-1185">Reference proteome</keyword>
<organism evidence="3 4">
    <name type="scientific">Dyella japonica A8</name>
    <dbReference type="NCBI Taxonomy" id="1217721"/>
    <lineage>
        <taxon>Bacteria</taxon>
        <taxon>Pseudomonadati</taxon>
        <taxon>Pseudomonadota</taxon>
        <taxon>Gammaproteobacteria</taxon>
        <taxon>Lysobacterales</taxon>
        <taxon>Rhodanobacteraceae</taxon>
        <taxon>Dyella</taxon>
    </lineage>
</organism>
<dbReference type="AlphaFoldDB" id="A0A075K550"/>
<dbReference type="HOGENOM" id="CLU_406962_0_0_6"/>
<protein>
    <submittedName>
        <fullName evidence="3">Uncharacterized protein</fullName>
    </submittedName>
</protein>
<accession>A0A075K550</accession>
<dbReference type="PATRIC" id="fig|1217721.7.peg.1757"/>
<dbReference type="KEGG" id="dja:HY57_08465"/>
<evidence type="ECO:0000313" key="3">
    <source>
        <dbReference type="EMBL" id="AIF47303.1"/>
    </source>
</evidence>
<dbReference type="EMBL" id="CP008884">
    <property type="protein sequence ID" value="AIF47303.1"/>
    <property type="molecule type" value="Genomic_DNA"/>
</dbReference>